<dbReference type="RefSeq" id="YP_009342409.1">
    <property type="nucleotide sequence ID" value="NC_033464.1"/>
</dbReference>
<organism evidence="1">
    <name type="scientific">Spheniscid alphaherpesvirus 1</name>
    <dbReference type="NCBI Taxonomy" id="2560777"/>
    <lineage>
        <taxon>Viruses</taxon>
        <taxon>Duplodnaviria</taxon>
        <taxon>Heunggongvirae</taxon>
        <taxon>Peploviricota</taxon>
        <taxon>Herviviricetes</taxon>
        <taxon>Herpesvirales</taxon>
        <taxon>Orthoherpesviridae</taxon>
        <taxon>Alphaherpesvirinae</taxon>
        <taxon>Mardivirus</taxon>
        <taxon>Mardivirus spheniscidalpha1</taxon>
    </lineage>
</organism>
<name>A0A1R3T485_9ALPH</name>
<gene>
    <name evidence="1" type="primary">HP3</name>
</gene>
<evidence type="ECO:0000313" key="1">
    <source>
        <dbReference type="EMBL" id="SCO83614.1"/>
    </source>
</evidence>
<dbReference type="GeneID" id="30902350"/>
<protein>
    <submittedName>
        <fullName evidence="1">Uncharacterized protein</fullName>
    </submittedName>
</protein>
<sequence>MPIPYYKSPRDDLILNGMEIRNNPMCDPLINSINKNNEAHVREGSLFFRDIIDTSPSSKTCSLYSYNIGLPWTEPKHRDVTRLTGSLMESSRHSDVVKLSCETNEENNEYNMVLCQLSSMCLYFNDRQINLPIHNDALYVEENSGSISHHHYDMKMWAESSDGNGMWVQTQMISSNNKCNILVATDPEMVYASKLAEEIGKAADCTVYLLSSDIDGLKVKNGLLNLCIDWKSEFCSRNRKATDQIITIGTTKGHGLVFGPCERDRHTTCYHLKEYSDDKAFEILKMSIYNAYLCTDNMYQTNENSETSFGLFSILLKKHIGPSFCFIKYWEQDLSRTAVGGFRGKQAYSCKETSVRDFEVGLYEPEGFRVKARDIWDYYPNIQSKFFDLKKPFQYEIKHPRFFRS</sequence>
<dbReference type="Proteomes" id="UP000203542">
    <property type="component" value="Segment"/>
</dbReference>
<evidence type="ECO:0000313" key="2">
    <source>
        <dbReference type="Proteomes" id="UP000203542"/>
    </source>
</evidence>
<proteinExistence type="predicted"/>
<accession>A0A1R3T485</accession>
<dbReference type="KEGG" id="vg:30902350"/>
<dbReference type="EMBL" id="LT608135">
    <property type="protein sequence ID" value="SCO83614.1"/>
    <property type="molecule type" value="Genomic_DNA"/>
</dbReference>
<reference evidence="1" key="1">
    <citation type="submission" date="2016-08" db="EMBL/GenBank/DDBJ databases">
        <authorList>
            <person name="Seilhamer J.J."/>
        </authorList>
    </citation>
    <scope>NUCLEOTIDE SEQUENCE [LARGE SCALE GENOMIC DNA]</scope>
    <source>
        <strain evidence="1">Lib01004</strain>
    </source>
</reference>
<keyword evidence="2" id="KW-1185">Reference proteome</keyword>